<accession>A0AA46THY4</accession>
<protein>
    <recommendedName>
        <fullName evidence="4">DUF3892 domain-containing protein</fullName>
    </recommendedName>
</protein>
<reference evidence="2" key="1">
    <citation type="submission" date="2022-01" db="EMBL/GenBank/DDBJ databases">
        <title>Nocardioidaceae gen. sp. A5X3R13.</title>
        <authorList>
            <person name="Lopez Marin M.A."/>
            <person name="Uhlik O."/>
        </authorList>
    </citation>
    <scope>NUCLEOTIDE SEQUENCE</scope>
    <source>
        <strain evidence="2">A5X3R13</strain>
    </source>
</reference>
<dbReference type="RefSeq" id="WP_271634460.1">
    <property type="nucleotide sequence ID" value="NZ_CP094970.1"/>
</dbReference>
<name>A0AA46THY4_9ACTN</name>
<evidence type="ECO:0000313" key="2">
    <source>
        <dbReference type="EMBL" id="UYM05641.1"/>
    </source>
</evidence>
<dbReference type="KEGG" id="sgrg:L0C25_00715"/>
<dbReference type="AlphaFoldDB" id="A0AA46THY4"/>
<proteinExistence type="predicted"/>
<keyword evidence="3" id="KW-1185">Reference proteome</keyword>
<evidence type="ECO:0000313" key="3">
    <source>
        <dbReference type="Proteomes" id="UP001164390"/>
    </source>
</evidence>
<dbReference type="Proteomes" id="UP001164390">
    <property type="component" value="Chromosome"/>
</dbReference>
<sequence>MSLTRKDIDGDILAVGSVGSAWSPRRKHDVIVDIGLGLHTYYVPWSTGRSEVLVENGPNGKYLRTDRDISQRHNGSIRSNLNDLPDL</sequence>
<feature type="region of interest" description="Disordered" evidence="1">
    <location>
        <begin position="64"/>
        <end position="87"/>
    </location>
</feature>
<evidence type="ECO:0008006" key="4">
    <source>
        <dbReference type="Google" id="ProtNLM"/>
    </source>
</evidence>
<feature type="compositionally biased region" description="Polar residues" evidence="1">
    <location>
        <begin position="72"/>
        <end position="87"/>
    </location>
</feature>
<organism evidence="2 3">
    <name type="scientific">Solicola gregarius</name>
    <dbReference type="NCBI Taxonomy" id="2908642"/>
    <lineage>
        <taxon>Bacteria</taxon>
        <taxon>Bacillati</taxon>
        <taxon>Actinomycetota</taxon>
        <taxon>Actinomycetes</taxon>
        <taxon>Propionibacteriales</taxon>
        <taxon>Nocardioidaceae</taxon>
        <taxon>Solicola</taxon>
    </lineage>
</organism>
<dbReference type="EMBL" id="CP094970">
    <property type="protein sequence ID" value="UYM05641.1"/>
    <property type="molecule type" value="Genomic_DNA"/>
</dbReference>
<evidence type="ECO:0000256" key="1">
    <source>
        <dbReference type="SAM" id="MobiDB-lite"/>
    </source>
</evidence>
<gene>
    <name evidence="2" type="ORF">L0C25_00715</name>
</gene>